<protein>
    <recommendedName>
        <fullName evidence="7">DNA polymerase III delta N-terminal domain-containing protein</fullName>
    </recommendedName>
</protein>
<dbReference type="NCBIfam" id="NF006302">
    <property type="entry name" value="PRK08487.1-5"/>
    <property type="match status" value="1"/>
</dbReference>
<evidence type="ECO:0000256" key="3">
    <source>
        <dbReference type="ARBA" id="ARBA00022705"/>
    </source>
</evidence>
<keyword evidence="2" id="KW-0548">Nucleotidyltransferase</keyword>
<keyword evidence="6" id="KW-1185">Reference proteome</keyword>
<dbReference type="KEGG" id="wsu:WS1874"/>
<reference evidence="5 6" key="1">
    <citation type="journal article" date="2003" name="Proc. Natl. Acad. Sci. U.S.A.">
        <title>Complete genome sequence and analysis of Wolinella succinogenes.</title>
        <authorList>
            <person name="Baar C."/>
            <person name="Eppinger M."/>
            <person name="Raddatz G."/>
            <person name="Simon JM."/>
            <person name="Lanz C."/>
            <person name="Klimmek O."/>
            <person name="Nandakumar R."/>
            <person name="Gross R."/>
            <person name="Rosinus A."/>
            <person name="Keller H."/>
            <person name="Jagtap P."/>
            <person name="Linke B."/>
            <person name="Meyer F."/>
            <person name="Lederer H."/>
            <person name="Schuster S.C."/>
        </authorList>
    </citation>
    <scope>NUCLEOTIDE SEQUENCE [LARGE SCALE GENOMIC DNA]</scope>
    <source>
        <strain evidence="6">ATCC 29543 / DSM 1740 / CCUG 13145 / JCM 31913 / LMG 7466 / NCTC 11488 / FDC 602W</strain>
    </source>
</reference>
<dbReference type="eggNOG" id="COG1466">
    <property type="taxonomic scope" value="Bacteria"/>
</dbReference>
<evidence type="ECO:0000256" key="4">
    <source>
        <dbReference type="ARBA" id="ARBA00022932"/>
    </source>
</evidence>
<dbReference type="GO" id="GO:0009360">
    <property type="term" value="C:DNA polymerase III complex"/>
    <property type="evidence" value="ECO:0007669"/>
    <property type="project" value="TreeGrafter"/>
</dbReference>
<evidence type="ECO:0008006" key="7">
    <source>
        <dbReference type="Google" id="ProtNLM"/>
    </source>
</evidence>
<dbReference type="STRING" id="273121.WS1874"/>
<evidence type="ECO:0000256" key="1">
    <source>
        <dbReference type="ARBA" id="ARBA00022679"/>
    </source>
</evidence>
<dbReference type="GO" id="GO:0003677">
    <property type="term" value="F:DNA binding"/>
    <property type="evidence" value="ECO:0007669"/>
    <property type="project" value="InterPro"/>
</dbReference>
<keyword evidence="3" id="KW-0235">DNA replication</keyword>
<evidence type="ECO:0000256" key="2">
    <source>
        <dbReference type="ARBA" id="ARBA00022695"/>
    </source>
</evidence>
<dbReference type="HOGENOM" id="CLU_073022_0_0_7"/>
<dbReference type="EMBL" id="BX571662">
    <property type="protein sequence ID" value="CAE10884.1"/>
    <property type="molecule type" value="Genomic_DNA"/>
</dbReference>
<dbReference type="InterPro" id="IPR005790">
    <property type="entry name" value="DNA_polIII_delta"/>
</dbReference>
<dbReference type="PANTHER" id="PTHR34388:SF1">
    <property type="entry name" value="DNA POLYMERASE III SUBUNIT DELTA"/>
    <property type="match status" value="1"/>
</dbReference>
<dbReference type="GO" id="GO:0003887">
    <property type="term" value="F:DNA-directed DNA polymerase activity"/>
    <property type="evidence" value="ECO:0007669"/>
    <property type="project" value="UniProtKB-KW"/>
</dbReference>
<gene>
    <name evidence="5" type="ordered locus">WS1874</name>
</gene>
<dbReference type="GO" id="GO:0006261">
    <property type="term" value="P:DNA-templated DNA replication"/>
    <property type="evidence" value="ECO:0007669"/>
    <property type="project" value="TreeGrafter"/>
</dbReference>
<dbReference type="SUPFAM" id="SSF52540">
    <property type="entry name" value="P-loop containing nucleoside triphosphate hydrolases"/>
    <property type="match status" value="1"/>
</dbReference>
<dbReference type="InterPro" id="IPR027417">
    <property type="entry name" value="P-loop_NTPase"/>
</dbReference>
<evidence type="ECO:0000313" key="5">
    <source>
        <dbReference type="EMBL" id="CAE10884.1"/>
    </source>
</evidence>
<organism evidence="6">
    <name type="scientific">Wolinella succinogenes (strain ATCC 29543 / DSM 1740 / CCUG 13145 / JCM 31913 / LMG 7466 / NCTC 11488 / FDC 602W)</name>
    <name type="common">Vibrio succinogenes</name>
    <dbReference type="NCBI Taxonomy" id="273121"/>
    <lineage>
        <taxon>Bacteria</taxon>
        <taxon>Pseudomonadati</taxon>
        <taxon>Campylobacterota</taxon>
        <taxon>Epsilonproteobacteria</taxon>
        <taxon>Campylobacterales</taxon>
        <taxon>Helicobacteraceae</taxon>
        <taxon>Wolinella</taxon>
    </lineage>
</organism>
<proteinExistence type="predicted"/>
<keyword evidence="1" id="KW-0808">Transferase</keyword>
<accession>Q7MQZ7</accession>
<dbReference type="AlphaFoldDB" id="Q7MQZ7"/>
<dbReference type="Proteomes" id="UP000000422">
    <property type="component" value="Chromosome"/>
</dbReference>
<dbReference type="Gene3D" id="3.40.50.300">
    <property type="entry name" value="P-loop containing nucleotide triphosphate hydrolases"/>
    <property type="match status" value="1"/>
</dbReference>
<keyword evidence="4" id="KW-0239">DNA-directed DNA polymerase</keyword>
<name>Q7MQZ7_WOLSU</name>
<dbReference type="PANTHER" id="PTHR34388">
    <property type="entry name" value="DNA POLYMERASE III SUBUNIT DELTA"/>
    <property type="match status" value="1"/>
</dbReference>
<sequence length="352" mass="40804">MWMWRVLKSMAKWWESSRRSVYKREFDTLLASGKIPRALFLYGENPFLIGYYGARVVERLSLLPEEKNSFYFGEYEFQALKGILAQSSLFGDRSFVLLRLEKKLPKKEIDALLGALEKNPSAYWLIEFYKAENKSATEYSQDCKAMAGSFKGNERAEVRFFDPNQGESLAILRERALSLGMEVEDRWLLSLWMVQNQELGLAYNELEKFALLGRKPEMRDIERLSYGLGSVSVEELCVALLEKKEALKIALALEEEGIEEMALCGEMERFFYQLFLFYAHIRVHGNSDSSEILGYKLPKMIEEKKARAAIGLKEAHFFRIFTALQEWREKIMQGRSRGRGLFLALIKIQAIL</sequence>
<evidence type="ECO:0000313" key="6">
    <source>
        <dbReference type="Proteomes" id="UP000000422"/>
    </source>
</evidence>